<keyword evidence="8" id="KW-1185">Reference proteome</keyword>
<dbReference type="PROSITE" id="PS51881">
    <property type="entry name" value="OCT"/>
    <property type="match status" value="1"/>
</dbReference>
<dbReference type="GO" id="GO:0005525">
    <property type="term" value="F:GTP binding"/>
    <property type="evidence" value="ECO:0007669"/>
    <property type="project" value="UniProtKB-KW"/>
</dbReference>
<dbReference type="eggNOG" id="KOG1489">
    <property type="taxonomic scope" value="Eukaryota"/>
</dbReference>
<dbReference type="InterPro" id="IPR045086">
    <property type="entry name" value="OBG_GTPase"/>
</dbReference>
<evidence type="ECO:0000313" key="8">
    <source>
        <dbReference type="Proteomes" id="UP000266841"/>
    </source>
</evidence>
<feature type="compositionally biased region" description="Polar residues" evidence="4">
    <location>
        <begin position="70"/>
        <end position="84"/>
    </location>
</feature>
<dbReference type="EMBL" id="AGNL01019077">
    <property type="protein sequence ID" value="EJK62165.1"/>
    <property type="molecule type" value="Genomic_DNA"/>
</dbReference>
<comment type="cofactor">
    <cofactor evidence="1">
        <name>Mg(2+)</name>
        <dbReference type="ChEBI" id="CHEBI:18420"/>
    </cofactor>
</comment>
<keyword evidence="2" id="KW-0547">Nucleotide-binding</keyword>
<feature type="region of interest" description="Disordered" evidence="4">
    <location>
        <begin position="29"/>
        <end position="141"/>
    </location>
</feature>
<evidence type="ECO:0000313" key="7">
    <source>
        <dbReference type="EMBL" id="EJK62165.1"/>
    </source>
</evidence>
<evidence type="ECO:0000256" key="3">
    <source>
        <dbReference type="ARBA" id="ARBA00023134"/>
    </source>
</evidence>
<dbReference type="Gene3D" id="3.40.50.300">
    <property type="entry name" value="P-loop containing nucleotide triphosphate hydrolases"/>
    <property type="match status" value="1"/>
</dbReference>
<dbReference type="PANTHER" id="PTHR11702">
    <property type="entry name" value="DEVELOPMENTALLY REGULATED GTP-BINDING PROTEIN-RELATED"/>
    <property type="match status" value="1"/>
</dbReference>
<feature type="compositionally biased region" description="Basic and acidic residues" evidence="4">
    <location>
        <begin position="214"/>
        <end position="224"/>
    </location>
</feature>
<feature type="compositionally biased region" description="Basic and acidic residues" evidence="4">
    <location>
        <begin position="310"/>
        <end position="319"/>
    </location>
</feature>
<dbReference type="Gene3D" id="3.30.300.350">
    <property type="entry name" value="GTP-binding protein OBG, C-terminal domain"/>
    <property type="match status" value="1"/>
</dbReference>
<dbReference type="Proteomes" id="UP000266841">
    <property type="component" value="Unassembled WGS sequence"/>
</dbReference>
<dbReference type="AlphaFoldDB" id="K0SAB3"/>
<feature type="compositionally biased region" description="Basic and acidic residues" evidence="4">
    <location>
        <begin position="290"/>
        <end position="300"/>
    </location>
</feature>
<feature type="compositionally biased region" description="Basic residues" evidence="4">
    <location>
        <begin position="225"/>
        <end position="237"/>
    </location>
</feature>
<feature type="compositionally biased region" description="Basic residues" evidence="4">
    <location>
        <begin position="258"/>
        <end position="276"/>
    </location>
</feature>
<feature type="non-terminal residue" evidence="7">
    <location>
        <position position="1"/>
    </location>
</feature>
<evidence type="ECO:0000259" key="6">
    <source>
        <dbReference type="PROSITE" id="PS51881"/>
    </source>
</evidence>
<dbReference type="Pfam" id="PF01926">
    <property type="entry name" value="MMR_HSR1"/>
    <property type="match status" value="1"/>
</dbReference>
<dbReference type="InterPro" id="IPR006073">
    <property type="entry name" value="GTP-bd"/>
</dbReference>
<dbReference type="InterPro" id="IPR006074">
    <property type="entry name" value="GTP1-OBG_CS"/>
</dbReference>
<proteinExistence type="predicted"/>
<evidence type="ECO:0000256" key="4">
    <source>
        <dbReference type="SAM" id="MobiDB-lite"/>
    </source>
</evidence>
<dbReference type="InterPro" id="IPR015349">
    <property type="entry name" value="OCT_dom"/>
</dbReference>
<dbReference type="PRINTS" id="PR00326">
    <property type="entry name" value="GTP1OBG"/>
</dbReference>
<organism evidence="7 8">
    <name type="scientific">Thalassiosira oceanica</name>
    <name type="common">Marine diatom</name>
    <dbReference type="NCBI Taxonomy" id="159749"/>
    <lineage>
        <taxon>Eukaryota</taxon>
        <taxon>Sar</taxon>
        <taxon>Stramenopiles</taxon>
        <taxon>Ochrophyta</taxon>
        <taxon>Bacillariophyta</taxon>
        <taxon>Coscinodiscophyceae</taxon>
        <taxon>Thalassiosirophycidae</taxon>
        <taxon>Thalassiosirales</taxon>
        <taxon>Thalassiosiraceae</taxon>
        <taxon>Thalassiosira</taxon>
    </lineage>
</organism>
<feature type="compositionally biased region" description="Basic and acidic residues" evidence="4">
    <location>
        <begin position="184"/>
        <end position="203"/>
    </location>
</feature>
<dbReference type="OrthoDB" id="347018at2759"/>
<evidence type="ECO:0008006" key="9">
    <source>
        <dbReference type="Google" id="ProtNLM"/>
    </source>
</evidence>
<feature type="domain" description="OBG-type G" evidence="5">
    <location>
        <begin position="406"/>
        <end position="547"/>
    </location>
</feature>
<dbReference type="CDD" id="cd01898">
    <property type="entry name" value="Obg"/>
    <property type="match status" value="1"/>
</dbReference>
<dbReference type="SUPFAM" id="SSF52540">
    <property type="entry name" value="P-loop containing nucleoside triphosphate hydrolases"/>
    <property type="match status" value="1"/>
</dbReference>
<dbReference type="PROSITE" id="PS51710">
    <property type="entry name" value="G_OBG"/>
    <property type="match status" value="1"/>
</dbReference>
<sequence length="747" mass="83132">RSFRGRAASDFGGAPYSQLLENCRPRVRLTMAGPCPSTRRSSPVRGRSTCPPSVLRSERRNSSRSEAQKPATTHRVTQTFSELSKTARDVLRRPPPHNPHLTHRAGRGGISSRVREERGSHRGPIKHEAANHGDESLHTGRGLRGVRGLFAVAAAGPPVARNRTAARGQDTAAASLHGRARRRRGDDQGRRGAQEGPRGEARARVPRRRSRGPGSERRGVEVLRHRAGARHGRRRGERLRLVPPREGRGHGRAERRTGRSRRVGLPRRRRGSQHPRHPAEQRPRQGAGGQERDREGQGRERRARHSRPGAVRDDREGAAHAESCGGAAGGRRGFDGRQGREGWEGERRVQDEQEDRAEAQRTGRAGGRAVAQRGAAAGRRRGFPRYAQRRQEHPPEQRLGGSAEDPFTTITPNLGVCDLDEESSGLVLCDIPGLIEGASQGTGLGFSFLRHVQRCKVLLHVVDGTSDDPVGDFRVLNKELADYDDLLAKKPQVVVLNKCDVSEVRERQDELVEQLREAAGHSRVMTISAATQDNVRELMGRLKKFVDAERKLVDDGVVELEDAVMTEVDFSIAPLDSDSDDFEVVSDPAYPGQWRLTGAYIEQVAKMTHWEYPEAVERFGRQLAALGIADELTARGAQDGDLVMIDEYDFEFSPGMTNPYIPEELLERDAAYEEKEAAKQATQPRAMLLSNDDDDEEEDVWRPFNQGGYMDMDSDEIVEFKDDGWDLLDEDFDLSPEFQDGDEVWTS</sequence>
<feature type="domain" description="OCT" evidence="6">
    <location>
        <begin position="574"/>
        <end position="654"/>
    </location>
</feature>
<evidence type="ECO:0000259" key="5">
    <source>
        <dbReference type="PROSITE" id="PS51710"/>
    </source>
</evidence>
<gene>
    <name evidence="7" type="ORF">THAOC_17236</name>
</gene>
<feature type="region of interest" description="Disordered" evidence="4">
    <location>
        <begin position="160"/>
        <end position="406"/>
    </location>
</feature>
<dbReference type="InterPro" id="IPR031167">
    <property type="entry name" value="G_OBG"/>
</dbReference>
<feature type="compositionally biased region" description="Basic and acidic residues" evidence="4">
    <location>
        <begin position="238"/>
        <end position="257"/>
    </location>
</feature>
<reference evidence="7 8" key="1">
    <citation type="journal article" date="2012" name="Genome Biol.">
        <title>Genome and low-iron response of an oceanic diatom adapted to chronic iron limitation.</title>
        <authorList>
            <person name="Lommer M."/>
            <person name="Specht M."/>
            <person name="Roy A.S."/>
            <person name="Kraemer L."/>
            <person name="Andreson R."/>
            <person name="Gutowska M.A."/>
            <person name="Wolf J."/>
            <person name="Bergner S.V."/>
            <person name="Schilhabel M.B."/>
            <person name="Klostermeier U.C."/>
            <person name="Beiko R.G."/>
            <person name="Rosenstiel P."/>
            <person name="Hippler M."/>
            <person name="Laroche J."/>
        </authorList>
    </citation>
    <scope>NUCLEOTIDE SEQUENCE [LARGE SCALE GENOMIC DNA]</scope>
    <source>
        <strain evidence="7 8">CCMP1005</strain>
    </source>
</reference>
<protein>
    <recommendedName>
        <fullName evidence="9">OBG-type G domain-containing protein</fullName>
    </recommendedName>
</protein>
<feature type="compositionally biased region" description="Basic and acidic residues" evidence="4">
    <location>
        <begin position="56"/>
        <end position="67"/>
    </location>
</feature>
<dbReference type="GO" id="GO:0003924">
    <property type="term" value="F:GTPase activity"/>
    <property type="evidence" value="ECO:0007669"/>
    <property type="project" value="InterPro"/>
</dbReference>
<dbReference type="InterPro" id="IPR027417">
    <property type="entry name" value="P-loop_NTPase"/>
</dbReference>
<dbReference type="PROSITE" id="PS00905">
    <property type="entry name" value="GTP1_OBG"/>
    <property type="match status" value="1"/>
</dbReference>
<name>K0SAB3_THAOC</name>
<dbReference type="PANTHER" id="PTHR11702:SF44">
    <property type="entry name" value="GTP-BINDING PROTEIN OBGC, CHLOROPLASTIC"/>
    <property type="match status" value="1"/>
</dbReference>
<feature type="compositionally biased region" description="Basic and acidic residues" evidence="4">
    <location>
        <begin position="113"/>
        <end position="138"/>
    </location>
</feature>
<dbReference type="Pfam" id="PF09269">
    <property type="entry name" value="DUF1967"/>
    <property type="match status" value="1"/>
</dbReference>
<feature type="compositionally biased region" description="Low complexity" evidence="4">
    <location>
        <begin position="362"/>
        <end position="377"/>
    </location>
</feature>
<feature type="compositionally biased region" description="Basic and acidic residues" evidence="4">
    <location>
        <begin position="332"/>
        <end position="361"/>
    </location>
</feature>
<accession>K0SAB3</accession>
<dbReference type="GO" id="GO:0005739">
    <property type="term" value="C:mitochondrion"/>
    <property type="evidence" value="ECO:0007669"/>
    <property type="project" value="TreeGrafter"/>
</dbReference>
<comment type="caution">
    <text evidence="7">The sequence shown here is derived from an EMBL/GenBank/DDBJ whole genome shotgun (WGS) entry which is preliminary data.</text>
</comment>
<evidence type="ECO:0000256" key="1">
    <source>
        <dbReference type="ARBA" id="ARBA00001946"/>
    </source>
</evidence>
<dbReference type="NCBIfam" id="TIGR03595">
    <property type="entry name" value="Obg_CgtA_exten"/>
    <property type="match status" value="1"/>
</dbReference>
<keyword evidence="3" id="KW-0342">GTP-binding</keyword>
<evidence type="ECO:0000256" key="2">
    <source>
        <dbReference type="ARBA" id="ARBA00022741"/>
    </source>
</evidence>
<dbReference type="InterPro" id="IPR036346">
    <property type="entry name" value="GTP-bd_prot_GTP1/OBG_C_sf"/>
</dbReference>
<dbReference type="SUPFAM" id="SSF102741">
    <property type="entry name" value="Obg GTP-binding protein C-terminal domain"/>
    <property type="match status" value="1"/>
</dbReference>